<proteinExistence type="predicted"/>
<dbReference type="AlphaFoldDB" id="A0A0K2V1C5"/>
<dbReference type="EMBL" id="HACA01026952">
    <property type="protein sequence ID" value="CDW44313.1"/>
    <property type="molecule type" value="Transcribed_RNA"/>
</dbReference>
<name>A0A0K2V1C5_LEPSM</name>
<feature type="non-terminal residue" evidence="1">
    <location>
        <position position="1"/>
    </location>
</feature>
<dbReference type="EMBL" id="HACA01026951">
    <property type="protein sequence ID" value="CDW44312.1"/>
    <property type="molecule type" value="Transcribed_RNA"/>
</dbReference>
<protein>
    <submittedName>
        <fullName evidence="1">Uncharacterized protein</fullName>
    </submittedName>
</protein>
<evidence type="ECO:0000313" key="1">
    <source>
        <dbReference type="EMBL" id="CDW44313.1"/>
    </source>
</evidence>
<sequence>FYHAILNCNSLNVNYLPLISMRCYEDVLKFDAPNRASEYLRPFPIRISLSYSSTRRTFHPPSFYHYY</sequence>
<reference evidence="1" key="1">
    <citation type="submission" date="2014-05" db="EMBL/GenBank/DDBJ databases">
        <authorList>
            <person name="Chronopoulou M."/>
        </authorList>
    </citation>
    <scope>NUCLEOTIDE SEQUENCE</scope>
    <source>
        <tissue evidence="1">Whole organism</tissue>
    </source>
</reference>
<accession>A0A0K2V1C5</accession>
<organism evidence="1">
    <name type="scientific">Lepeophtheirus salmonis</name>
    <name type="common">Salmon louse</name>
    <name type="synonym">Caligus salmonis</name>
    <dbReference type="NCBI Taxonomy" id="72036"/>
    <lineage>
        <taxon>Eukaryota</taxon>
        <taxon>Metazoa</taxon>
        <taxon>Ecdysozoa</taxon>
        <taxon>Arthropoda</taxon>
        <taxon>Crustacea</taxon>
        <taxon>Multicrustacea</taxon>
        <taxon>Hexanauplia</taxon>
        <taxon>Copepoda</taxon>
        <taxon>Siphonostomatoida</taxon>
        <taxon>Caligidae</taxon>
        <taxon>Lepeophtheirus</taxon>
    </lineage>
</organism>